<proteinExistence type="predicted"/>
<reference evidence="2 3" key="1">
    <citation type="submission" date="2016-10" db="EMBL/GenBank/DDBJ databases">
        <title>Complete genome sequences of three Cupriavidus strains isolated from various Malaysian environments.</title>
        <authorList>
            <person name="Abdullah A.A.-A."/>
            <person name="Shafie N.A.H."/>
            <person name="Lau N.S."/>
        </authorList>
    </citation>
    <scope>NUCLEOTIDE SEQUENCE [LARGE SCALE GENOMIC DNA]</scope>
    <source>
        <strain evidence="2 3">USMAA1020</strain>
    </source>
</reference>
<accession>A0ABN4TMY9</accession>
<sequence length="375" mass="41189">MPTRLAILWPQGSGYLNAAINTACDHGAAVLLSCFTPHPASPYQALARGRRESVRLLEWTRGQIDDASLLDEVSRFAPDVMIVSGWNFRSYLKICTAMRGRTVRVLAMDNPWEARLKQIGGCLLSRFLIAPYFDRAFVPGERQYQFARRLGFDDGEIIDGLFTCDKRFYETGAARDPLDGEGFVFVGRLSPEKGLATLMAAYQAYRANQEAPWNLHVYGAGSLGEAERLPGVVRHGFVQPEDLPAALARHRVLLMPSDRDPWCVAIQEGAALALPIVCTTRCGASVHLVKNGFNGYKFPQGSVDELLAAMTAVATQHDEALLRMSRGSLSLAMQFHPSLWFDNLMRSLAPTRGRGVRPAAPPGAEQGAWKDAPAS</sequence>
<name>A0ABN4TMY9_9BURK</name>
<dbReference type="RefSeq" id="WP_071039184.1">
    <property type="nucleotide sequence ID" value="NZ_CP017755.1"/>
</dbReference>
<protein>
    <recommendedName>
        <fullName evidence="4">Glycosyltransferase</fullName>
    </recommendedName>
</protein>
<feature type="region of interest" description="Disordered" evidence="1">
    <location>
        <begin position="352"/>
        <end position="375"/>
    </location>
</feature>
<evidence type="ECO:0008006" key="4">
    <source>
        <dbReference type="Google" id="ProtNLM"/>
    </source>
</evidence>
<organism evidence="2 3">
    <name type="scientific">Cupriavidus malaysiensis</name>
    <dbReference type="NCBI Taxonomy" id="367825"/>
    <lineage>
        <taxon>Bacteria</taxon>
        <taxon>Pseudomonadati</taxon>
        <taxon>Pseudomonadota</taxon>
        <taxon>Betaproteobacteria</taxon>
        <taxon>Burkholderiales</taxon>
        <taxon>Burkholderiaceae</taxon>
        <taxon>Cupriavidus</taxon>
    </lineage>
</organism>
<dbReference type="Gene3D" id="3.40.50.2000">
    <property type="entry name" value="Glycogen Phosphorylase B"/>
    <property type="match status" value="1"/>
</dbReference>
<keyword evidence="3" id="KW-1185">Reference proteome</keyword>
<evidence type="ECO:0000256" key="1">
    <source>
        <dbReference type="SAM" id="MobiDB-lite"/>
    </source>
</evidence>
<dbReference type="CDD" id="cd03801">
    <property type="entry name" value="GT4_PimA-like"/>
    <property type="match status" value="1"/>
</dbReference>
<evidence type="ECO:0000313" key="3">
    <source>
        <dbReference type="Proteomes" id="UP000177515"/>
    </source>
</evidence>
<evidence type="ECO:0000313" key="2">
    <source>
        <dbReference type="EMBL" id="AOZ08313.1"/>
    </source>
</evidence>
<dbReference type="Proteomes" id="UP000177515">
    <property type="component" value="Chromosome 2"/>
</dbReference>
<dbReference type="SUPFAM" id="SSF53756">
    <property type="entry name" value="UDP-Glycosyltransferase/glycogen phosphorylase"/>
    <property type="match status" value="1"/>
</dbReference>
<gene>
    <name evidence="2" type="ORF">BKK80_20225</name>
</gene>
<dbReference type="PANTHER" id="PTHR12526">
    <property type="entry name" value="GLYCOSYLTRANSFERASE"/>
    <property type="match status" value="1"/>
</dbReference>
<dbReference type="Pfam" id="PF13692">
    <property type="entry name" value="Glyco_trans_1_4"/>
    <property type="match status" value="1"/>
</dbReference>
<dbReference type="EMBL" id="CP017755">
    <property type="protein sequence ID" value="AOZ08313.1"/>
    <property type="molecule type" value="Genomic_DNA"/>
</dbReference>